<keyword evidence="1" id="KW-1133">Transmembrane helix</keyword>
<protein>
    <submittedName>
        <fullName evidence="2">Uncharacterized protein</fullName>
    </submittedName>
</protein>
<keyword evidence="1" id="KW-0812">Transmembrane</keyword>
<sequence>MKKIYIFCFISILLSFLGFYLIENVFTISPDVWSGNGNPGILIIMLFSPVFVLSYFFICKLTREILANTIVKKKIVILIFTVISCALLILPIINYIDELVIALDGTPADPESKIYRFCWFNQYTNGIYFNVYTFLLSHLLAVIIGILSTIRIKPYLY</sequence>
<feature type="transmembrane region" description="Helical" evidence="1">
    <location>
        <begin position="127"/>
        <end position="150"/>
    </location>
</feature>
<comment type="caution">
    <text evidence="2">The sequence shown here is derived from an EMBL/GenBank/DDBJ whole genome shotgun (WGS) entry which is preliminary data.</text>
</comment>
<reference evidence="2 3" key="1">
    <citation type="submission" date="2019-08" db="EMBL/GenBank/DDBJ databases">
        <title>Bacillus genomes from the desert of Cuatro Cienegas, Coahuila.</title>
        <authorList>
            <person name="Olmedo-Alvarez G."/>
        </authorList>
    </citation>
    <scope>NUCLEOTIDE SEQUENCE [LARGE SCALE GENOMIC DNA]</scope>
    <source>
        <strain evidence="2 3">CH446_14T</strain>
    </source>
</reference>
<organism evidence="2 3">
    <name type="scientific">Bacillus infantis</name>
    <dbReference type="NCBI Taxonomy" id="324767"/>
    <lineage>
        <taxon>Bacteria</taxon>
        <taxon>Bacillati</taxon>
        <taxon>Bacillota</taxon>
        <taxon>Bacilli</taxon>
        <taxon>Bacillales</taxon>
        <taxon>Bacillaceae</taxon>
        <taxon>Bacillus</taxon>
    </lineage>
</organism>
<feature type="transmembrane region" description="Helical" evidence="1">
    <location>
        <begin position="42"/>
        <end position="63"/>
    </location>
</feature>
<dbReference type="Proteomes" id="UP000322139">
    <property type="component" value="Unassembled WGS sequence"/>
</dbReference>
<name>A0A5D4RJV8_9BACI</name>
<gene>
    <name evidence="2" type="ORF">FZD51_04070</name>
</gene>
<proteinExistence type="predicted"/>
<accession>A0A5D4RJV8</accession>
<dbReference type="EMBL" id="VTER01000002">
    <property type="protein sequence ID" value="TYS51220.1"/>
    <property type="molecule type" value="Genomic_DNA"/>
</dbReference>
<evidence type="ECO:0000313" key="3">
    <source>
        <dbReference type="Proteomes" id="UP000322139"/>
    </source>
</evidence>
<feature type="transmembrane region" description="Helical" evidence="1">
    <location>
        <begin position="75"/>
        <end position="96"/>
    </location>
</feature>
<keyword evidence="1" id="KW-0472">Membrane</keyword>
<dbReference type="AlphaFoldDB" id="A0A5D4RJV8"/>
<evidence type="ECO:0000313" key="2">
    <source>
        <dbReference type="EMBL" id="TYS51220.1"/>
    </source>
</evidence>
<feature type="transmembrane region" description="Helical" evidence="1">
    <location>
        <begin position="5"/>
        <end position="22"/>
    </location>
</feature>
<evidence type="ECO:0000256" key="1">
    <source>
        <dbReference type="SAM" id="Phobius"/>
    </source>
</evidence>
<dbReference type="RefSeq" id="WP_148973596.1">
    <property type="nucleotide sequence ID" value="NZ_VTER01000002.1"/>
</dbReference>